<dbReference type="AlphaFoldDB" id="A0A0P9SE60"/>
<keyword evidence="3" id="KW-1185">Reference proteome</keyword>
<proteinExistence type="predicted"/>
<name>A0A0P9SE60_9PSED</name>
<organism evidence="2 3">
    <name type="scientific">Pseudomonas syringae pv. coryli</name>
    <dbReference type="NCBI Taxonomy" id="317659"/>
    <lineage>
        <taxon>Bacteria</taxon>
        <taxon>Pseudomonadati</taxon>
        <taxon>Pseudomonadota</taxon>
        <taxon>Gammaproteobacteria</taxon>
        <taxon>Pseudomonadales</taxon>
        <taxon>Pseudomonadaceae</taxon>
        <taxon>Pseudomonas</taxon>
    </lineage>
</organism>
<gene>
    <name evidence="2" type="ORF">ALO75_03234</name>
</gene>
<evidence type="ECO:0000259" key="1">
    <source>
        <dbReference type="Pfam" id="PF24390"/>
    </source>
</evidence>
<dbReference type="PATRIC" id="fig|317659.3.peg.5030"/>
<comment type="caution">
    <text evidence="2">The sequence shown here is derived from an EMBL/GenBank/DDBJ whole genome shotgun (WGS) entry which is preliminary data.</text>
</comment>
<evidence type="ECO:0000313" key="3">
    <source>
        <dbReference type="Proteomes" id="UP000051335"/>
    </source>
</evidence>
<feature type="domain" description="PRTase-CE" evidence="1">
    <location>
        <begin position="64"/>
        <end position="327"/>
    </location>
</feature>
<protein>
    <recommendedName>
        <fullName evidence="1">PRTase-CE domain-containing protein</fullName>
    </recommendedName>
</protein>
<dbReference type="InterPro" id="IPR056920">
    <property type="entry name" value="PRTase-CE"/>
</dbReference>
<dbReference type="Pfam" id="PF24390">
    <property type="entry name" value="PRTase-CE"/>
    <property type="match status" value="1"/>
</dbReference>
<dbReference type="EMBL" id="LJQC01000644">
    <property type="protein sequence ID" value="KPW96704.1"/>
    <property type="molecule type" value="Genomic_DNA"/>
</dbReference>
<reference evidence="2 3" key="1">
    <citation type="submission" date="2015-09" db="EMBL/GenBank/DDBJ databases">
        <title>Genome announcement of multiple Pseudomonas syringae strains.</title>
        <authorList>
            <person name="Thakur S."/>
            <person name="Wang P.W."/>
            <person name="Gong Y."/>
            <person name="Weir B.S."/>
            <person name="Guttman D.S."/>
        </authorList>
    </citation>
    <scope>NUCLEOTIDE SEQUENCE [LARGE SCALE GENOMIC DNA]</scope>
    <source>
        <strain evidence="2 3">ICMP17001</strain>
    </source>
</reference>
<evidence type="ECO:0000313" key="2">
    <source>
        <dbReference type="EMBL" id="KPW96704.1"/>
    </source>
</evidence>
<accession>A0A0P9SE60</accession>
<sequence>MMANTLEIIEKLQRDQHPTDNNRALRASRLRGQYETLATHLFHQFEPTKKISQRISRDFMIRLESWLACFESDEDRWIAFRSIEYLFFVGQQEFEELYRCAYEHIIKPWLTDIAGIDIFSDDAVEQLVGELKATWPCPVTDSLRINSFLHITGLEGQSIRPDWLSLKELATAEKIDAYRIKKGIKYLVLIEDFVGSGGQLCRALKFASENFKGPILIIPLIICAPGDREVRAAVEKLKNENLHYYPVSVLSDSCLISKDPTDGEPSLFSKLRNVLKTGYEKMDCLLDGNEFGWKEIGSLVVMYSNCPNNTPPIYHQASSTWTPIFPRSERELKVTK</sequence>
<dbReference type="Proteomes" id="UP000051335">
    <property type="component" value="Unassembled WGS sequence"/>
</dbReference>